<dbReference type="EMBL" id="CP042344">
    <property type="protein sequence ID" value="QEA13851.1"/>
    <property type="molecule type" value="Genomic_DNA"/>
</dbReference>
<evidence type="ECO:0000313" key="3">
    <source>
        <dbReference type="Proteomes" id="UP000321199"/>
    </source>
</evidence>
<keyword evidence="1" id="KW-1133">Transmembrane helix</keyword>
<dbReference type="OrthoDB" id="8658141at2"/>
<protein>
    <submittedName>
        <fullName evidence="2">Uncharacterized protein</fullName>
    </submittedName>
</protein>
<sequence length="168" mass="18045">MIRGKLSHIQHSEHPTMVSIRSIVTQWGRRIVGGLIVALLFSQMALAMYACPKQDADTHAASMQMAGMVMDEATGMSAMPDCHAMPGTMDDESPQLCRAHCGGDGKPAPSPQGLDIPSIAAAHAVWIAYLLPVVPDPQSSTGARSDPAWLDHRTGSLPLYLTFQVLRN</sequence>
<evidence type="ECO:0000313" key="2">
    <source>
        <dbReference type="EMBL" id="QEA13851.1"/>
    </source>
</evidence>
<reference evidence="2 3" key="1">
    <citation type="submission" date="2019-07" db="EMBL/GenBank/DDBJ databases">
        <title>Complete genome sequence of Comamonas sp. NLF 7-7 isolated from livestock.</title>
        <authorList>
            <person name="Kim D.H."/>
            <person name="Kim J.G."/>
        </authorList>
    </citation>
    <scope>NUCLEOTIDE SEQUENCE [LARGE SCALE GENOMIC DNA]</scope>
    <source>
        <strain evidence="2 3">NLF 7-7</strain>
    </source>
</reference>
<keyword evidence="1" id="KW-0472">Membrane</keyword>
<accession>A0A5B8RWC6</accession>
<evidence type="ECO:0000256" key="1">
    <source>
        <dbReference type="SAM" id="Phobius"/>
    </source>
</evidence>
<gene>
    <name evidence="2" type="ORF">FOZ74_12890</name>
</gene>
<feature type="transmembrane region" description="Helical" evidence="1">
    <location>
        <begin position="31"/>
        <end position="50"/>
    </location>
</feature>
<dbReference type="AlphaFoldDB" id="A0A5B8RWC6"/>
<proteinExistence type="predicted"/>
<organism evidence="2 3">
    <name type="scientific">Comamonas flocculans</name>
    <dbReference type="NCBI Taxonomy" id="2597701"/>
    <lineage>
        <taxon>Bacteria</taxon>
        <taxon>Pseudomonadati</taxon>
        <taxon>Pseudomonadota</taxon>
        <taxon>Betaproteobacteria</taxon>
        <taxon>Burkholderiales</taxon>
        <taxon>Comamonadaceae</taxon>
        <taxon>Comamonas</taxon>
    </lineage>
</organism>
<name>A0A5B8RWC6_9BURK</name>
<dbReference type="KEGG" id="cof:FOZ74_12890"/>
<keyword evidence="3" id="KW-1185">Reference proteome</keyword>
<dbReference type="Proteomes" id="UP000321199">
    <property type="component" value="Chromosome"/>
</dbReference>
<keyword evidence="1" id="KW-0812">Transmembrane</keyword>